<evidence type="ECO:0000256" key="19">
    <source>
        <dbReference type="ARBA" id="ARBA00072450"/>
    </source>
</evidence>
<keyword evidence="11" id="KW-0805">Transcription regulation</keyword>
<evidence type="ECO:0000256" key="14">
    <source>
        <dbReference type="ARBA" id="ARBA00023242"/>
    </source>
</evidence>
<evidence type="ECO:0000256" key="6">
    <source>
        <dbReference type="ARBA" id="ARBA00016949"/>
    </source>
</evidence>
<evidence type="ECO:0000256" key="15">
    <source>
        <dbReference type="ARBA" id="ARBA00023284"/>
    </source>
</evidence>
<feature type="domain" description="Thioredoxin" evidence="21">
    <location>
        <begin position="294"/>
        <end position="411"/>
    </location>
</feature>
<reference evidence="22" key="1">
    <citation type="submission" date="2021-02" db="EMBL/GenBank/DDBJ databases">
        <authorList>
            <person name="Nowell W R."/>
        </authorList>
    </citation>
    <scope>NUCLEOTIDE SEQUENCE</scope>
</reference>
<dbReference type="PRINTS" id="PR01270">
    <property type="entry name" value="HDASUPER"/>
</dbReference>
<evidence type="ECO:0000256" key="8">
    <source>
        <dbReference type="ARBA" id="ARBA00022491"/>
    </source>
</evidence>
<evidence type="ECO:0000256" key="7">
    <source>
        <dbReference type="ARBA" id="ARBA00022490"/>
    </source>
</evidence>
<proteinExistence type="inferred from homology"/>
<feature type="domain" description="Histone deacetylase" evidence="20">
    <location>
        <begin position="45"/>
        <end position="292"/>
    </location>
</feature>
<dbReference type="FunFam" id="3.40.30.10:FF:000124">
    <property type="entry name" value="Thioredoxin domain-containing 17"/>
    <property type="match status" value="1"/>
</dbReference>
<evidence type="ECO:0000313" key="22">
    <source>
        <dbReference type="EMBL" id="CAF1087631.1"/>
    </source>
</evidence>
<dbReference type="InterPro" id="IPR010357">
    <property type="entry name" value="TXNDC17_dom"/>
</dbReference>
<gene>
    <name evidence="22" type="ORF">JYZ213_LOCUS20657</name>
    <name evidence="23" type="ORF">OXD698_LOCUS25487</name>
</gene>
<keyword evidence="15" id="KW-0676">Redox-active center</keyword>
<dbReference type="GO" id="GO:0005737">
    <property type="term" value="C:cytoplasm"/>
    <property type="evidence" value="ECO:0007669"/>
    <property type="project" value="UniProtKB-SubCell"/>
</dbReference>
<comment type="function">
    <text evidence="17">Responsible for the deacetylation of lysine residues on the N-terminal part of the core histones (H2A, H2B, H3 and H4). Histone deacetylation gives a tag for epigenetic repression and plays an important role in transcriptional regulation, cell cycle progression and developmental events. Histone deacetylases act via the formation of large multiprotein complexes.</text>
</comment>
<evidence type="ECO:0000256" key="4">
    <source>
        <dbReference type="ARBA" id="ARBA00008987"/>
    </source>
</evidence>
<comment type="similarity">
    <text evidence="4">Belongs to the thioredoxin family.</text>
</comment>
<dbReference type="PANTHER" id="PTHR10625:SF23">
    <property type="entry name" value="HISTONE DEACETYLASE 11"/>
    <property type="match status" value="1"/>
</dbReference>
<dbReference type="FunFam" id="3.40.800.20:FF:000009">
    <property type="entry name" value="Histone deacetylase 11"/>
    <property type="match status" value="1"/>
</dbReference>
<evidence type="ECO:0000256" key="16">
    <source>
        <dbReference type="ARBA" id="ARBA00048287"/>
    </source>
</evidence>
<evidence type="ECO:0000259" key="21">
    <source>
        <dbReference type="Pfam" id="PF06110"/>
    </source>
</evidence>
<protein>
    <recommendedName>
        <fullName evidence="19">Histone deacetylase 11</fullName>
        <ecNumber evidence="5">3.5.1.98</ecNumber>
    </recommendedName>
    <alternativeName>
        <fullName evidence="6">Thioredoxin domain-containing protein 17</fullName>
    </alternativeName>
</protein>
<dbReference type="GO" id="GO:0047134">
    <property type="term" value="F:protein-disulfide reductase [NAD(P)H] activity"/>
    <property type="evidence" value="ECO:0007669"/>
    <property type="project" value="UniProtKB-ARBA"/>
</dbReference>
<dbReference type="GO" id="GO:0141221">
    <property type="term" value="F:histone deacetylase activity, hydrolytic mechanism"/>
    <property type="evidence" value="ECO:0007669"/>
    <property type="project" value="UniProtKB-EC"/>
</dbReference>
<keyword evidence="9" id="KW-0378">Hydrolase</keyword>
<evidence type="ECO:0000256" key="13">
    <source>
        <dbReference type="ARBA" id="ARBA00023163"/>
    </source>
</evidence>
<dbReference type="EMBL" id="CAJNOG010000219">
    <property type="protein sequence ID" value="CAF1087631.1"/>
    <property type="molecule type" value="Genomic_DNA"/>
</dbReference>
<name>A0A814N6S3_9BILA</name>
<dbReference type="InterPro" id="IPR000286">
    <property type="entry name" value="HDACs"/>
</dbReference>
<accession>A0A814N6S3</accession>
<keyword evidence="12" id="KW-1015">Disulfide bond</keyword>
<dbReference type="PANTHER" id="PTHR10625">
    <property type="entry name" value="HISTONE DEACETYLASE HDAC1-RELATED"/>
    <property type="match status" value="1"/>
</dbReference>
<comment type="catalytic activity">
    <reaction evidence="16">
        <text>N(6)-acetyl-L-lysyl-[histone] + H2O = L-lysyl-[histone] + acetate</text>
        <dbReference type="Rhea" id="RHEA:58196"/>
        <dbReference type="Rhea" id="RHEA-COMP:9845"/>
        <dbReference type="Rhea" id="RHEA-COMP:11338"/>
        <dbReference type="ChEBI" id="CHEBI:15377"/>
        <dbReference type="ChEBI" id="CHEBI:29969"/>
        <dbReference type="ChEBI" id="CHEBI:30089"/>
        <dbReference type="ChEBI" id="CHEBI:61930"/>
        <dbReference type="EC" id="3.5.1.98"/>
    </reaction>
</comment>
<comment type="caution">
    <text evidence="22">The sequence shown here is derived from an EMBL/GenBank/DDBJ whole genome shotgun (WGS) entry which is preliminary data.</text>
</comment>
<dbReference type="EMBL" id="CAJOAZ010002442">
    <property type="protein sequence ID" value="CAF3929435.1"/>
    <property type="molecule type" value="Genomic_DNA"/>
</dbReference>
<dbReference type="GO" id="GO:0040029">
    <property type="term" value="P:epigenetic regulation of gene expression"/>
    <property type="evidence" value="ECO:0007669"/>
    <property type="project" value="TreeGrafter"/>
</dbReference>
<evidence type="ECO:0000256" key="12">
    <source>
        <dbReference type="ARBA" id="ARBA00023157"/>
    </source>
</evidence>
<organism evidence="22 24">
    <name type="scientific">Adineta steineri</name>
    <dbReference type="NCBI Taxonomy" id="433720"/>
    <lineage>
        <taxon>Eukaryota</taxon>
        <taxon>Metazoa</taxon>
        <taxon>Spiralia</taxon>
        <taxon>Gnathifera</taxon>
        <taxon>Rotifera</taxon>
        <taxon>Eurotatoria</taxon>
        <taxon>Bdelloidea</taxon>
        <taxon>Adinetida</taxon>
        <taxon>Adinetidae</taxon>
        <taxon>Adineta</taxon>
    </lineage>
</organism>
<keyword evidence="10" id="KW-0156">Chromatin regulator</keyword>
<comment type="subunit">
    <text evidence="18">Interacts with HDAC6.</text>
</comment>
<keyword evidence="13" id="KW-0804">Transcription</keyword>
<dbReference type="InterPro" id="IPR036249">
    <property type="entry name" value="Thioredoxin-like_sf"/>
</dbReference>
<dbReference type="EC" id="3.5.1.98" evidence="5"/>
<dbReference type="Pfam" id="PF00850">
    <property type="entry name" value="Hist_deacetyl"/>
    <property type="match status" value="1"/>
</dbReference>
<comment type="subcellular location">
    <subcellularLocation>
        <location evidence="2">Cytoplasm</location>
    </subcellularLocation>
    <subcellularLocation>
        <location evidence="1">Nucleus</location>
    </subcellularLocation>
</comment>
<keyword evidence="14" id="KW-0539">Nucleus</keyword>
<evidence type="ECO:0000259" key="20">
    <source>
        <dbReference type="Pfam" id="PF00850"/>
    </source>
</evidence>
<dbReference type="InterPro" id="IPR037138">
    <property type="entry name" value="His_deacetylse_dom_sf"/>
</dbReference>
<evidence type="ECO:0000256" key="10">
    <source>
        <dbReference type="ARBA" id="ARBA00022853"/>
    </source>
</evidence>
<sequence>MTSPSDDTLVQFPKNTLYKDIASHQWPIIYCKNYNIGFLRLEKLHPFDSSKWGSIINYLRNANMITDDTIIRPNEATKEHLRLVHTQRYLSSLRWSAQVARVLEVAPIAMLPNFIVQWRVLKPLRYQTGGTILAGKLALERGWAINIGGGFHHCSSDSGGGFCAYADLTLLIKNLFIYYSDRIKKVLIVDLDAHQGNGHEHDFMNDERVFIMDMYNSQIYPRDQHAKTAIKCKIELMNHTDDKTYLRLLHINLEKSLKEFQPDFVVYNAGTDILEGDLLGNLDITPEMTSSVSVAGFDQLKNTVEKYDKDKRIFVLFCGTKDSKGHSWCPDCVAAEKPVEEAVKSSLPSNAVFIECDVGDRPSWKDPKCPFRTDPQTRLTGVPTLIEWGTSKRLVESQLLDADTIRILFEDD</sequence>
<dbReference type="Proteomes" id="UP000663845">
    <property type="component" value="Unassembled WGS sequence"/>
</dbReference>
<keyword evidence="8" id="KW-0678">Repressor</keyword>
<evidence type="ECO:0000256" key="9">
    <source>
        <dbReference type="ARBA" id="ARBA00022801"/>
    </source>
</evidence>
<dbReference type="Proteomes" id="UP000663844">
    <property type="component" value="Unassembled WGS sequence"/>
</dbReference>
<evidence type="ECO:0000256" key="18">
    <source>
        <dbReference type="ARBA" id="ARBA00065154"/>
    </source>
</evidence>
<evidence type="ECO:0000256" key="3">
    <source>
        <dbReference type="ARBA" id="ARBA00005947"/>
    </source>
</evidence>
<keyword evidence="7" id="KW-0963">Cytoplasm</keyword>
<dbReference type="InterPro" id="IPR044150">
    <property type="entry name" value="HDAC_classIV"/>
</dbReference>
<evidence type="ECO:0000256" key="1">
    <source>
        <dbReference type="ARBA" id="ARBA00004123"/>
    </source>
</evidence>
<dbReference type="AlphaFoldDB" id="A0A814N6S3"/>
<comment type="similarity">
    <text evidence="3">Belongs to the histone deacetylase family.</text>
</comment>
<dbReference type="SUPFAM" id="SSF52833">
    <property type="entry name" value="Thioredoxin-like"/>
    <property type="match status" value="1"/>
</dbReference>
<evidence type="ECO:0000313" key="24">
    <source>
        <dbReference type="Proteomes" id="UP000663845"/>
    </source>
</evidence>
<evidence type="ECO:0000256" key="2">
    <source>
        <dbReference type="ARBA" id="ARBA00004496"/>
    </source>
</evidence>
<dbReference type="CDD" id="cd02952">
    <property type="entry name" value="TRP14_like"/>
    <property type="match status" value="1"/>
</dbReference>
<evidence type="ECO:0000313" key="23">
    <source>
        <dbReference type="EMBL" id="CAF3929435.1"/>
    </source>
</evidence>
<dbReference type="CDD" id="cd09993">
    <property type="entry name" value="HDAC_classIV"/>
    <property type="match status" value="1"/>
</dbReference>
<dbReference type="SUPFAM" id="SSF52768">
    <property type="entry name" value="Arginase/deacetylase"/>
    <property type="match status" value="1"/>
</dbReference>
<dbReference type="GO" id="GO:0000118">
    <property type="term" value="C:histone deacetylase complex"/>
    <property type="evidence" value="ECO:0007669"/>
    <property type="project" value="UniProtKB-ARBA"/>
</dbReference>
<dbReference type="InterPro" id="IPR023696">
    <property type="entry name" value="Ureohydrolase_dom_sf"/>
</dbReference>
<dbReference type="InterPro" id="IPR023801">
    <property type="entry name" value="His_deacetylse_dom"/>
</dbReference>
<evidence type="ECO:0000256" key="11">
    <source>
        <dbReference type="ARBA" id="ARBA00023015"/>
    </source>
</evidence>
<dbReference type="Pfam" id="PF06110">
    <property type="entry name" value="TXD17-like_Trx"/>
    <property type="match status" value="1"/>
</dbReference>
<evidence type="ECO:0000256" key="5">
    <source>
        <dbReference type="ARBA" id="ARBA00012111"/>
    </source>
</evidence>
<evidence type="ECO:0000256" key="17">
    <source>
        <dbReference type="ARBA" id="ARBA00059784"/>
    </source>
</evidence>
<dbReference type="Gene3D" id="3.40.800.20">
    <property type="entry name" value="Histone deacetylase domain"/>
    <property type="match status" value="1"/>
</dbReference>